<dbReference type="RefSeq" id="WP_194046734.1">
    <property type="nucleotide sequence ID" value="NZ_CP063373.1"/>
</dbReference>
<sequence>MSADRETNHGMSSHGMSGHGMSGHDMTNSDIALLLADAADEVEIGIAPYDAVLRGGRRRKARRWAVATATALVLVGSAGTLAVAGMPGGEGDRGAAVATQPVTTVAPELLRPRTTVLASGIDKGRAWRVDVDVWTAPRDEAEARAQLEAIASYEGAPPTGISKPAELVGKSAYFAHSSIGKDGSAFMENTVLTSEILSGTDIQAAAFPLERGSGGPQRLVVGQVAKTAREVTCTWRDGTATVVPAVPKGELAPALNDDPVIRPVQGSPANWFVCLAPDGTSYEAVEVTK</sequence>
<reference evidence="3 4" key="1">
    <citation type="submission" date="2020-10" db="EMBL/GenBank/DDBJ databases">
        <title>Streptomyces ferrugineus complate genome analysis.</title>
        <authorList>
            <person name="Anwar N."/>
        </authorList>
    </citation>
    <scope>NUCLEOTIDE SEQUENCE [LARGE SCALE GENOMIC DNA]</scope>
    <source>
        <strain evidence="3 4">CCTCC AA2014009</strain>
    </source>
</reference>
<evidence type="ECO:0000256" key="1">
    <source>
        <dbReference type="SAM" id="MobiDB-lite"/>
    </source>
</evidence>
<name>A0A7M2SR29_9ACTN</name>
<keyword evidence="4" id="KW-1185">Reference proteome</keyword>
<protein>
    <submittedName>
        <fullName evidence="3">Uncharacterized protein</fullName>
    </submittedName>
</protein>
<feature type="region of interest" description="Disordered" evidence="1">
    <location>
        <begin position="1"/>
        <end position="23"/>
    </location>
</feature>
<accession>A0A7M2SR29</accession>
<dbReference type="KEGG" id="sfeu:IM697_10125"/>
<keyword evidence="2" id="KW-0812">Transmembrane</keyword>
<keyword evidence="2" id="KW-0472">Membrane</keyword>
<keyword evidence="2" id="KW-1133">Transmembrane helix</keyword>
<feature type="transmembrane region" description="Helical" evidence="2">
    <location>
        <begin position="64"/>
        <end position="86"/>
    </location>
</feature>
<evidence type="ECO:0000256" key="2">
    <source>
        <dbReference type="SAM" id="Phobius"/>
    </source>
</evidence>
<dbReference type="EMBL" id="CP063373">
    <property type="protein sequence ID" value="QOV38694.1"/>
    <property type="molecule type" value="Genomic_DNA"/>
</dbReference>
<organism evidence="3 4">
    <name type="scientific">Streptomyces ferrugineus</name>
    <dbReference type="NCBI Taxonomy" id="1413221"/>
    <lineage>
        <taxon>Bacteria</taxon>
        <taxon>Bacillati</taxon>
        <taxon>Actinomycetota</taxon>
        <taxon>Actinomycetes</taxon>
        <taxon>Kitasatosporales</taxon>
        <taxon>Streptomycetaceae</taxon>
        <taxon>Streptomyces</taxon>
    </lineage>
</organism>
<proteinExistence type="predicted"/>
<evidence type="ECO:0000313" key="3">
    <source>
        <dbReference type="EMBL" id="QOV38694.1"/>
    </source>
</evidence>
<dbReference type="Proteomes" id="UP000594205">
    <property type="component" value="Chromosome"/>
</dbReference>
<evidence type="ECO:0000313" key="4">
    <source>
        <dbReference type="Proteomes" id="UP000594205"/>
    </source>
</evidence>
<gene>
    <name evidence="3" type="ORF">IM697_10125</name>
</gene>
<dbReference type="AlphaFoldDB" id="A0A7M2SR29"/>